<dbReference type="SUPFAM" id="SSF49785">
    <property type="entry name" value="Galactose-binding domain-like"/>
    <property type="match status" value="1"/>
</dbReference>
<dbReference type="OMA" id="FKFAVAC"/>
<dbReference type="InterPro" id="IPR013857">
    <property type="entry name" value="NADH-UbQ_OxRdtase-assoc_prot30"/>
</dbReference>
<organism evidence="4 5">
    <name type="scientific">Diacronema lutheri</name>
    <name type="common">Unicellular marine alga</name>
    <name type="synonym">Monochrysis lutheri</name>
    <dbReference type="NCBI Taxonomy" id="2081491"/>
    <lineage>
        <taxon>Eukaryota</taxon>
        <taxon>Haptista</taxon>
        <taxon>Haptophyta</taxon>
        <taxon>Pavlovophyceae</taxon>
        <taxon>Pavlovales</taxon>
        <taxon>Pavlovaceae</taxon>
        <taxon>Diacronema</taxon>
    </lineage>
</organism>
<gene>
    <name evidence="4" type="ORF">KFE25_013086</name>
</gene>
<dbReference type="InterPro" id="IPR008979">
    <property type="entry name" value="Galactose-bd-like_sf"/>
</dbReference>
<evidence type="ECO:0000259" key="3">
    <source>
        <dbReference type="Pfam" id="PF08547"/>
    </source>
</evidence>
<feature type="signal peptide" evidence="2">
    <location>
        <begin position="1"/>
        <end position="23"/>
    </location>
</feature>
<evidence type="ECO:0000256" key="1">
    <source>
        <dbReference type="ARBA" id="ARBA00007884"/>
    </source>
</evidence>
<feature type="domain" description="NADH:ubiquinone oxidoreductase intermediate-associated protein 30" evidence="3">
    <location>
        <begin position="81"/>
        <end position="235"/>
    </location>
</feature>
<dbReference type="Pfam" id="PF08547">
    <property type="entry name" value="CIA30"/>
    <property type="match status" value="1"/>
</dbReference>
<evidence type="ECO:0000256" key="2">
    <source>
        <dbReference type="SAM" id="SignalP"/>
    </source>
</evidence>
<dbReference type="AlphaFoldDB" id="A0A8J5X446"/>
<dbReference type="OrthoDB" id="426386at2759"/>
<dbReference type="InterPro" id="IPR039131">
    <property type="entry name" value="NDUFAF1"/>
</dbReference>
<dbReference type="Proteomes" id="UP000751190">
    <property type="component" value="Unassembled WGS sequence"/>
</dbReference>
<comment type="caution">
    <text evidence="4">The sequence shown here is derived from an EMBL/GenBank/DDBJ whole genome shotgun (WGS) entry which is preliminary data.</text>
</comment>
<dbReference type="EMBL" id="JAGTXO010000032">
    <property type="protein sequence ID" value="KAG8460436.1"/>
    <property type="molecule type" value="Genomic_DNA"/>
</dbReference>
<feature type="chain" id="PRO_5035229565" description="NADH:ubiquinone oxidoreductase intermediate-associated protein 30 domain-containing protein" evidence="2">
    <location>
        <begin position="24"/>
        <end position="242"/>
    </location>
</feature>
<dbReference type="PANTHER" id="PTHR13194">
    <property type="entry name" value="COMPLEX I INTERMEDIATE-ASSOCIATED PROTEIN 30"/>
    <property type="match status" value="1"/>
</dbReference>
<dbReference type="GO" id="GO:0010257">
    <property type="term" value="P:NADH dehydrogenase complex assembly"/>
    <property type="evidence" value="ECO:0007669"/>
    <property type="project" value="TreeGrafter"/>
</dbReference>
<evidence type="ECO:0000313" key="4">
    <source>
        <dbReference type="EMBL" id="KAG8460436.1"/>
    </source>
</evidence>
<evidence type="ECO:0000313" key="5">
    <source>
        <dbReference type="Proteomes" id="UP000751190"/>
    </source>
</evidence>
<dbReference type="PANTHER" id="PTHR13194:SF19">
    <property type="entry name" value="NAD(P)-BINDING ROSSMANN-FOLD SUPERFAMILY PROTEIN"/>
    <property type="match status" value="1"/>
</dbReference>
<sequence>MALSCERKRGVVCLLALVGRTAAMANAPPRRAWEFGRFLSTAAAFNSPTDALARVFRARAQPRRLARGQVVWSPDEPNGLEFAVLDDVVMGGCSKSDVYVGRDGLRWRGEVTTANNGGFAGCRTKPIAPPLNLAGCDGIVLRLRADGFRYKCIVRDSADWNGVAWTASFDTPKGGRATDVRLRFGQFVPTLFARTVPASPPLRTDSVVALQLSLSKFEYDGGLNPTFREGAFDLVLEGVRTF</sequence>
<comment type="similarity">
    <text evidence="1">Belongs to the CIA30 family.</text>
</comment>
<proteinExistence type="inferred from homology"/>
<accession>A0A8J5X446</accession>
<protein>
    <recommendedName>
        <fullName evidence="3">NADH:ubiquinone oxidoreductase intermediate-associated protein 30 domain-containing protein</fullName>
    </recommendedName>
</protein>
<keyword evidence="2" id="KW-0732">Signal</keyword>
<dbReference type="GO" id="GO:0051082">
    <property type="term" value="F:unfolded protein binding"/>
    <property type="evidence" value="ECO:0007669"/>
    <property type="project" value="TreeGrafter"/>
</dbReference>
<name>A0A8J5X446_DIALT</name>
<reference evidence="4" key="1">
    <citation type="submission" date="2021-05" db="EMBL/GenBank/DDBJ databases">
        <title>The genome of the haptophyte Pavlova lutheri (Diacronema luteri, Pavlovales) - a model for lipid biosynthesis in eukaryotic algae.</title>
        <authorList>
            <person name="Hulatt C.J."/>
            <person name="Posewitz M.C."/>
        </authorList>
    </citation>
    <scope>NUCLEOTIDE SEQUENCE</scope>
    <source>
        <strain evidence="4">NIVA-4/92</strain>
    </source>
</reference>
<keyword evidence="5" id="KW-1185">Reference proteome</keyword>